<dbReference type="OrthoDB" id="7874534at2"/>
<dbReference type="Proteomes" id="UP000325289">
    <property type="component" value="Unassembled WGS sequence"/>
</dbReference>
<evidence type="ECO:0000256" key="1">
    <source>
        <dbReference type="ARBA" id="ARBA00002442"/>
    </source>
</evidence>
<dbReference type="RefSeq" id="WP_149756131.1">
    <property type="nucleotide sequence ID" value="NZ_FOMS01000007.1"/>
</dbReference>
<evidence type="ECO:0000256" key="2">
    <source>
        <dbReference type="ARBA" id="ARBA00004377"/>
    </source>
</evidence>
<protein>
    <recommendedName>
        <fullName evidence="4 12">Heme exporter protein D</fullName>
    </recommendedName>
</protein>
<evidence type="ECO:0000256" key="8">
    <source>
        <dbReference type="ARBA" id="ARBA00022692"/>
    </source>
</evidence>
<dbReference type="GO" id="GO:0017004">
    <property type="term" value="P:cytochrome complex assembly"/>
    <property type="evidence" value="ECO:0007669"/>
    <property type="project" value="UniProtKB-KW"/>
</dbReference>
<evidence type="ECO:0000256" key="3">
    <source>
        <dbReference type="ARBA" id="ARBA00008741"/>
    </source>
</evidence>
<proteinExistence type="inferred from homology"/>
<gene>
    <name evidence="13" type="ORF">SAMN04515678_1075</name>
</gene>
<reference evidence="13 14" key="1">
    <citation type="submission" date="2016-10" db="EMBL/GenBank/DDBJ databases">
        <authorList>
            <person name="Varghese N."/>
            <person name="Submissions S."/>
        </authorList>
    </citation>
    <scope>NUCLEOTIDE SEQUENCE [LARGE SCALE GENOMIC DNA]</scope>
    <source>
        <strain evidence="14">YIM D21,KCTC 23444,ACCC 10710</strain>
    </source>
</reference>
<dbReference type="GO" id="GO:0015886">
    <property type="term" value="P:heme transport"/>
    <property type="evidence" value="ECO:0007669"/>
    <property type="project" value="InterPro"/>
</dbReference>
<comment type="function">
    <text evidence="1 12">Required for the export of heme to the periplasm for the biogenesis of c-type cytochromes.</text>
</comment>
<dbReference type="InterPro" id="IPR007078">
    <property type="entry name" value="Haem_export_protD_CcmD"/>
</dbReference>
<keyword evidence="9 12" id="KW-0201">Cytochrome c-type biogenesis</keyword>
<keyword evidence="11 12" id="KW-0472">Membrane</keyword>
<keyword evidence="8 12" id="KW-0812">Transmembrane</keyword>
<evidence type="ECO:0000256" key="12">
    <source>
        <dbReference type="RuleBase" id="RU363101"/>
    </source>
</evidence>
<evidence type="ECO:0000256" key="10">
    <source>
        <dbReference type="ARBA" id="ARBA00022989"/>
    </source>
</evidence>
<keyword evidence="10 12" id="KW-1133">Transmembrane helix</keyword>
<dbReference type="AlphaFoldDB" id="A0A1I1YFL0"/>
<evidence type="ECO:0000256" key="4">
    <source>
        <dbReference type="ARBA" id="ARBA00016461"/>
    </source>
</evidence>
<keyword evidence="5 12" id="KW-0813">Transport</keyword>
<comment type="subcellular location">
    <subcellularLocation>
        <location evidence="2 12">Cell inner membrane</location>
        <topology evidence="2 12">Single-pass membrane protein</topology>
    </subcellularLocation>
</comment>
<organism evidence="13 14">
    <name type="scientific">Roseivivax sediminis</name>
    <dbReference type="NCBI Taxonomy" id="936889"/>
    <lineage>
        <taxon>Bacteria</taxon>
        <taxon>Pseudomonadati</taxon>
        <taxon>Pseudomonadota</taxon>
        <taxon>Alphaproteobacteria</taxon>
        <taxon>Rhodobacterales</taxon>
        <taxon>Roseobacteraceae</taxon>
        <taxon>Roseivivax</taxon>
    </lineage>
</organism>
<keyword evidence="14" id="KW-1185">Reference proteome</keyword>
<accession>A0A1I1YFL0</accession>
<evidence type="ECO:0000256" key="11">
    <source>
        <dbReference type="ARBA" id="ARBA00023136"/>
    </source>
</evidence>
<keyword evidence="7 12" id="KW-0997">Cell inner membrane</keyword>
<evidence type="ECO:0000256" key="9">
    <source>
        <dbReference type="ARBA" id="ARBA00022748"/>
    </source>
</evidence>
<evidence type="ECO:0000256" key="5">
    <source>
        <dbReference type="ARBA" id="ARBA00022448"/>
    </source>
</evidence>
<dbReference type="GO" id="GO:0005886">
    <property type="term" value="C:plasma membrane"/>
    <property type="evidence" value="ECO:0007669"/>
    <property type="project" value="UniProtKB-SubCell"/>
</dbReference>
<evidence type="ECO:0000313" key="14">
    <source>
        <dbReference type="Proteomes" id="UP000325289"/>
    </source>
</evidence>
<feature type="transmembrane region" description="Helical" evidence="12">
    <location>
        <begin position="12"/>
        <end position="32"/>
    </location>
</feature>
<sequence length="51" mass="5615">MMPDLGKYAVTVLSAYGVSLVLIAALVGASLWRARRVRAALRKVETRRTAR</sequence>
<comment type="similarity">
    <text evidence="3 12">Belongs to the CcmD/CycX/HelD family.</text>
</comment>
<dbReference type="NCBIfam" id="TIGR03141">
    <property type="entry name" value="cytochro_ccmD"/>
    <property type="match status" value="1"/>
</dbReference>
<dbReference type="EMBL" id="FOMS01000007">
    <property type="protein sequence ID" value="SFE17798.1"/>
    <property type="molecule type" value="Genomic_DNA"/>
</dbReference>
<evidence type="ECO:0000256" key="7">
    <source>
        <dbReference type="ARBA" id="ARBA00022519"/>
    </source>
</evidence>
<evidence type="ECO:0000256" key="6">
    <source>
        <dbReference type="ARBA" id="ARBA00022475"/>
    </source>
</evidence>
<keyword evidence="6 12" id="KW-1003">Cell membrane</keyword>
<dbReference type="Pfam" id="PF04995">
    <property type="entry name" value="CcmD"/>
    <property type="match status" value="1"/>
</dbReference>
<name>A0A1I1YFL0_9RHOB</name>
<evidence type="ECO:0000313" key="13">
    <source>
        <dbReference type="EMBL" id="SFE17798.1"/>
    </source>
</evidence>